<evidence type="ECO:0000313" key="2">
    <source>
        <dbReference type="Proteomes" id="UP001432027"/>
    </source>
</evidence>
<dbReference type="EMBL" id="BTSX01000004">
    <property type="protein sequence ID" value="GMS91714.1"/>
    <property type="molecule type" value="Genomic_DNA"/>
</dbReference>
<reference evidence="1" key="1">
    <citation type="submission" date="2023-10" db="EMBL/GenBank/DDBJ databases">
        <title>Genome assembly of Pristionchus species.</title>
        <authorList>
            <person name="Yoshida K."/>
            <person name="Sommer R.J."/>
        </authorList>
    </citation>
    <scope>NUCLEOTIDE SEQUENCE</scope>
    <source>
        <strain evidence="1">RS0144</strain>
    </source>
</reference>
<feature type="non-terminal residue" evidence="1">
    <location>
        <position position="166"/>
    </location>
</feature>
<organism evidence="1 2">
    <name type="scientific">Pristionchus entomophagus</name>
    <dbReference type="NCBI Taxonomy" id="358040"/>
    <lineage>
        <taxon>Eukaryota</taxon>
        <taxon>Metazoa</taxon>
        <taxon>Ecdysozoa</taxon>
        <taxon>Nematoda</taxon>
        <taxon>Chromadorea</taxon>
        <taxon>Rhabditida</taxon>
        <taxon>Rhabditina</taxon>
        <taxon>Diplogasteromorpha</taxon>
        <taxon>Diplogasteroidea</taxon>
        <taxon>Neodiplogasteridae</taxon>
        <taxon>Pristionchus</taxon>
    </lineage>
</organism>
<accession>A0AAV5T8S3</accession>
<gene>
    <name evidence="1" type="ORF">PENTCL1PPCAC_13889</name>
</gene>
<dbReference type="Proteomes" id="UP001432027">
    <property type="component" value="Unassembled WGS sequence"/>
</dbReference>
<name>A0AAV5T8S3_9BILA</name>
<comment type="caution">
    <text evidence="1">The sequence shown here is derived from an EMBL/GenBank/DDBJ whole genome shotgun (WGS) entry which is preliminary data.</text>
</comment>
<sequence length="166" mass="19077">MEHQGMVGFDMYVPKRKSSLFILRLIGILWLPCIHQDFRQREERDKIIFTVQLENPNQNESEILNRIIGVRTRKVKITRCANALMAIATVLKGHEFGELNIYSKNLSEQAAIFLLQTVKMGKVKQIVLNIEQVTAKNPVKLLLDLADFVSCIKIIQHHPCVNVKNN</sequence>
<dbReference type="AlphaFoldDB" id="A0AAV5T8S3"/>
<evidence type="ECO:0000313" key="1">
    <source>
        <dbReference type="EMBL" id="GMS91714.1"/>
    </source>
</evidence>
<protein>
    <submittedName>
        <fullName evidence="1">Uncharacterized protein</fullName>
    </submittedName>
</protein>
<proteinExistence type="predicted"/>
<keyword evidence="2" id="KW-1185">Reference proteome</keyword>